<reference evidence="1" key="1">
    <citation type="submission" date="2018-05" db="EMBL/GenBank/DDBJ databases">
        <authorList>
            <person name="Lanie J.A."/>
            <person name="Ng W.-L."/>
            <person name="Kazmierczak K.M."/>
            <person name="Andrzejewski T.M."/>
            <person name="Davidsen T.M."/>
            <person name="Wayne K.J."/>
            <person name="Tettelin H."/>
            <person name="Glass J.I."/>
            <person name="Rusch D."/>
            <person name="Podicherti R."/>
            <person name="Tsui H.-C.T."/>
            <person name="Winkler M.E."/>
        </authorList>
    </citation>
    <scope>NUCLEOTIDE SEQUENCE</scope>
    <source>
        <strain evidence="1">KNB</strain>
    </source>
</reference>
<sequence length="74" mass="8070">MHRVAIFPRKYPGLFFKDISDPSFGSDLSVDEMGKGDGILVPHSVLIVTDNKLCLPVTREICLNCCGESGLAVF</sequence>
<accession>A0A2X0QTC9</accession>
<name>A0A2X0QTC9_9PROT</name>
<gene>
    <name evidence="1" type="ORF">NITFAB_0993</name>
</gene>
<organism evidence="1">
    <name type="scientific">Candidatus Nitrotoga fabula</name>
    <dbReference type="NCBI Taxonomy" id="2182327"/>
    <lineage>
        <taxon>Bacteria</taxon>
        <taxon>Pseudomonadati</taxon>
        <taxon>Pseudomonadota</taxon>
        <taxon>Betaproteobacteria</taxon>
        <taxon>Nitrosomonadales</taxon>
        <taxon>Gallionellaceae</taxon>
        <taxon>Candidatus Nitrotoga</taxon>
    </lineage>
</organism>
<evidence type="ECO:0000313" key="1">
    <source>
        <dbReference type="EMBL" id="SPS05403.1"/>
    </source>
</evidence>
<protein>
    <submittedName>
        <fullName evidence="1">Uncharacterized protein</fullName>
    </submittedName>
</protein>
<proteinExistence type="predicted"/>
<dbReference type="AlphaFoldDB" id="A0A2X0QTC9"/>
<dbReference type="EMBL" id="LS423452">
    <property type="protein sequence ID" value="SPS05403.1"/>
    <property type="molecule type" value="Genomic_DNA"/>
</dbReference>